<name>A0A0R1VF09_9LACO</name>
<protein>
    <recommendedName>
        <fullName evidence="1">Cyclophilin-like domain-containing protein</fullName>
    </recommendedName>
</protein>
<proteinExistence type="predicted"/>
<accession>A0A0R1VF09</accession>
<dbReference type="InterPro" id="IPR029000">
    <property type="entry name" value="Cyclophilin-like_dom_sf"/>
</dbReference>
<dbReference type="AlphaFoldDB" id="A0A0R1VF09"/>
<keyword evidence="3" id="KW-1185">Reference proteome</keyword>
<dbReference type="Proteomes" id="UP000051739">
    <property type="component" value="Unassembled WGS sequence"/>
</dbReference>
<sequence length="121" mass="13850">MNQKTLVEIIVNNEVKLSAQFIDNVTTRELISRMPFTIKMDNLYSREMCHRYGHGGLPVDDAKNRGYQIGDISYWPPMGSLVFLYEQNGEVFEQQPIGHIDSDVSFFNGVKSAEVTFQVKD</sequence>
<evidence type="ECO:0000313" key="3">
    <source>
        <dbReference type="Proteomes" id="UP000051739"/>
    </source>
</evidence>
<evidence type="ECO:0000313" key="2">
    <source>
        <dbReference type="EMBL" id="KRM01686.1"/>
    </source>
</evidence>
<dbReference type="SUPFAM" id="SSF50891">
    <property type="entry name" value="Cyclophilin-like"/>
    <property type="match status" value="1"/>
</dbReference>
<dbReference type="RefSeq" id="WP_056937530.1">
    <property type="nucleotide sequence ID" value="NZ_AZFN01000015.1"/>
</dbReference>
<gene>
    <name evidence="2" type="ORF">FC60_GL000480</name>
</gene>
<reference evidence="2 3" key="1">
    <citation type="journal article" date="2015" name="Genome Announc.">
        <title>Expanding the biotechnology potential of lactobacilli through comparative genomics of 213 strains and associated genera.</title>
        <authorList>
            <person name="Sun Z."/>
            <person name="Harris H.M."/>
            <person name="McCann A."/>
            <person name="Guo C."/>
            <person name="Argimon S."/>
            <person name="Zhang W."/>
            <person name="Yang X."/>
            <person name="Jeffery I.B."/>
            <person name="Cooney J.C."/>
            <person name="Kagawa T.F."/>
            <person name="Liu W."/>
            <person name="Song Y."/>
            <person name="Salvetti E."/>
            <person name="Wrobel A."/>
            <person name="Rasinkangas P."/>
            <person name="Parkhill J."/>
            <person name="Rea M.C."/>
            <person name="O'Sullivan O."/>
            <person name="Ritari J."/>
            <person name="Douillard F.P."/>
            <person name="Paul Ross R."/>
            <person name="Yang R."/>
            <person name="Briner A.E."/>
            <person name="Felis G.E."/>
            <person name="de Vos W.M."/>
            <person name="Barrangou R."/>
            <person name="Klaenhammer T.R."/>
            <person name="Caufield P.W."/>
            <person name="Cui Y."/>
            <person name="Zhang H."/>
            <person name="O'Toole P.W."/>
        </authorList>
    </citation>
    <scope>NUCLEOTIDE SEQUENCE [LARGE SCALE GENOMIC DNA]</scope>
    <source>
        <strain evidence="2 3">DSM 16045</strain>
    </source>
</reference>
<dbReference type="InterPro" id="IPR041183">
    <property type="entry name" value="Cyclophilin-like"/>
</dbReference>
<dbReference type="PATRIC" id="fig|1423749.3.peg.482"/>
<evidence type="ECO:0000259" key="1">
    <source>
        <dbReference type="Pfam" id="PF18050"/>
    </source>
</evidence>
<organism evidence="2 3">
    <name type="scientific">Limosilactobacillus gastricus DSM 16045</name>
    <dbReference type="NCBI Taxonomy" id="1423749"/>
    <lineage>
        <taxon>Bacteria</taxon>
        <taxon>Bacillati</taxon>
        <taxon>Bacillota</taxon>
        <taxon>Bacilli</taxon>
        <taxon>Lactobacillales</taxon>
        <taxon>Lactobacillaceae</taxon>
        <taxon>Limosilactobacillus</taxon>
    </lineage>
</organism>
<dbReference type="EMBL" id="AZFN01000015">
    <property type="protein sequence ID" value="KRM01686.1"/>
    <property type="molecule type" value="Genomic_DNA"/>
</dbReference>
<dbReference type="Pfam" id="PF18050">
    <property type="entry name" value="Cyclophil_like2"/>
    <property type="match status" value="1"/>
</dbReference>
<comment type="caution">
    <text evidence="2">The sequence shown here is derived from an EMBL/GenBank/DDBJ whole genome shotgun (WGS) entry which is preliminary data.</text>
</comment>
<feature type="domain" description="Cyclophilin-like" evidence="1">
    <location>
        <begin position="13"/>
        <end position="118"/>
    </location>
</feature>
<dbReference type="Gene3D" id="2.40.100.20">
    <property type="match status" value="1"/>
</dbReference>